<dbReference type="EMBL" id="CP042476">
    <property type="protein sequence ID" value="QED36581.1"/>
    <property type="molecule type" value="Genomic_DNA"/>
</dbReference>
<evidence type="ECO:0008006" key="3">
    <source>
        <dbReference type="Google" id="ProtNLM"/>
    </source>
</evidence>
<dbReference type="RefSeq" id="WP_146830533.1">
    <property type="nucleotide sequence ID" value="NZ_CP042476.1"/>
</dbReference>
<protein>
    <recommendedName>
        <fullName evidence="3">TerB family tellurite resistance protein</fullName>
    </recommendedName>
</protein>
<evidence type="ECO:0000313" key="1">
    <source>
        <dbReference type="EMBL" id="QED36581.1"/>
    </source>
</evidence>
<name>A0A5B8YG74_9FLAO</name>
<dbReference type="Proteomes" id="UP000321954">
    <property type="component" value="Chromosome"/>
</dbReference>
<keyword evidence="2" id="KW-1185">Reference proteome</keyword>
<reference evidence="1 2" key="1">
    <citation type="submission" date="2019-08" db="EMBL/GenBank/DDBJ databases">
        <title>Antarcticibacterium arcticum sp. nov., a bacterium isolated from marine sediment of the Canadian Beaufort Sea.</title>
        <authorList>
            <person name="Lee Y.M."/>
            <person name="Baek K."/>
            <person name="Lee D.-H."/>
            <person name="Shin S.C."/>
            <person name="Jin Y.K."/>
            <person name="Park Y."/>
        </authorList>
    </citation>
    <scope>NUCLEOTIDE SEQUENCE [LARGE SCALE GENOMIC DNA]</scope>
    <source>
        <strain evidence="1 2">PAMC 28998</strain>
    </source>
</reference>
<dbReference type="OrthoDB" id="979732at2"/>
<dbReference type="KEGG" id="anp:FK178_02120"/>
<dbReference type="AlphaFoldDB" id="A0A5B8YG74"/>
<gene>
    <name evidence="1" type="ORF">FK178_02120</name>
</gene>
<accession>A0A5B8YG74</accession>
<organism evidence="1 2">
    <name type="scientific">Antarcticibacterium arcticum</name>
    <dbReference type="NCBI Taxonomy" id="2585771"/>
    <lineage>
        <taxon>Bacteria</taxon>
        <taxon>Pseudomonadati</taxon>
        <taxon>Bacteroidota</taxon>
        <taxon>Flavobacteriia</taxon>
        <taxon>Flavobacteriales</taxon>
        <taxon>Flavobacteriaceae</taxon>
        <taxon>Antarcticibacterium</taxon>
    </lineage>
</organism>
<proteinExistence type="predicted"/>
<evidence type="ECO:0000313" key="2">
    <source>
        <dbReference type="Proteomes" id="UP000321954"/>
    </source>
</evidence>
<sequence>MESVKKLYENLGKLFYAIAAVDDEIHKEEIDTLKKIVQRDWVRVDDFHDEFGTDAAYFIEIIFDWMDENKPPAYQAFYEFKDFKEDNEGLFTTRINKLIWKTALSISESFEERNPEEQTMLSKLRELIQ</sequence>